<dbReference type="GO" id="GO:0005829">
    <property type="term" value="C:cytosol"/>
    <property type="evidence" value="ECO:0007669"/>
    <property type="project" value="TreeGrafter"/>
</dbReference>
<dbReference type="EMBL" id="NJGD01000002">
    <property type="protein sequence ID" value="PJR16514.1"/>
    <property type="molecule type" value="Genomic_DNA"/>
</dbReference>
<evidence type="ECO:0000313" key="3">
    <source>
        <dbReference type="EMBL" id="PJR16514.1"/>
    </source>
</evidence>
<dbReference type="Gene3D" id="3.40.50.12230">
    <property type="match status" value="1"/>
</dbReference>
<dbReference type="InterPro" id="IPR036477">
    <property type="entry name" value="Formyl_transf_N_sf"/>
</dbReference>
<dbReference type="CDD" id="cd08702">
    <property type="entry name" value="Arna_FMT_C"/>
    <property type="match status" value="1"/>
</dbReference>
<evidence type="ECO:0000259" key="2">
    <source>
        <dbReference type="Pfam" id="PF02911"/>
    </source>
</evidence>
<evidence type="ECO:0000313" key="4">
    <source>
        <dbReference type="Proteomes" id="UP000231987"/>
    </source>
</evidence>
<dbReference type="Proteomes" id="UP000231987">
    <property type="component" value="Unassembled WGS sequence"/>
</dbReference>
<dbReference type="GO" id="GO:0004479">
    <property type="term" value="F:methionyl-tRNA formyltransferase activity"/>
    <property type="evidence" value="ECO:0007669"/>
    <property type="project" value="TreeGrafter"/>
</dbReference>
<organism evidence="3 4">
    <name type="scientific">Rhizobium meliloti</name>
    <name type="common">Ensifer meliloti</name>
    <name type="synonym">Sinorhizobium meliloti</name>
    <dbReference type="NCBI Taxonomy" id="382"/>
    <lineage>
        <taxon>Bacteria</taxon>
        <taxon>Pseudomonadati</taxon>
        <taxon>Pseudomonadota</taxon>
        <taxon>Alphaproteobacteria</taxon>
        <taxon>Hyphomicrobiales</taxon>
        <taxon>Rhizobiaceae</taxon>
        <taxon>Sinorhizobium/Ensifer group</taxon>
        <taxon>Sinorhizobium</taxon>
    </lineage>
</organism>
<gene>
    <name evidence="3" type="ORF">CEJ86_07010</name>
</gene>
<dbReference type="PANTHER" id="PTHR11138">
    <property type="entry name" value="METHIONYL-TRNA FORMYLTRANSFERASE"/>
    <property type="match status" value="1"/>
</dbReference>
<dbReference type="InterPro" id="IPR011034">
    <property type="entry name" value="Formyl_transferase-like_C_sf"/>
</dbReference>
<dbReference type="RefSeq" id="WP_100670553.1">
    <property type="nucleotide sequence ID" value="NZ_NJGD01000002.1"/>
</dbReference>
<feature type="domain" description="Formyl transferase N-terminal" evidence="1">
    <location>
        <begin position="26"/>
        <end position="177"/>
    </location>
</feature>
<protein>
    <submittedName>
        <fullName evidence="3">Methionyl-tRNA formyltransferase</fullName>
    </submittedName>
</protein>
<accession>A0A2J0Z7M9</accession>
<dbReference type="SUPFAM" id="SSF53328">
    <property type="entry name" value="Formyltransferase"/>
    <property type="match status" value="1"/>
</dbReference>
<dbReference type="Pfam" id="PF02911">
    <property type="entry name" value="Formyl_trans_C"/>
    <property type="match status" value="1"/>
</dbReference>
<dbReference type="Pfam" id="PF00551">
    <property type="entry name" value="Formyl_trans_N"/>
    <property type="match status" value="1"/>
</dbReference>
<dbReference type="InterPro" id="IPR002376">
    <property type="entry name" value="Formyl_transf_N"/>
</dbReference>
<feature type="domain" description="Formyl transferase C-terminal" evidence="2">
    <location>
        <begin position="203"/>
        <end position="282"/>
    </location>
</feature>
<dbReference type="InterPro" id="IPR005793">
    <property type="entry name" value="Formyl_trans_C"/>
</dbReference>
<name>A0A2J0Z7M9_RHIML</name>
<comment type="caution">
    <text evidence="3">The sequence shown here is derived from an EMBL/GenBank/DDBJ whole genome shotgun (WGS) entry which is preliminary data.</text>
</comment>
<dbReference type="CDD" id="cd08651">
    <property type="entry name" value="FMT_core_like_4"/>
    <property type="match status" value="1"/>
</dbReference>
<evidence type="ECO:0000259" key="1">
    <source>
        <dbReference type="Pfam" id="PF00551"/>
    </source>
</evidence>
<sequence length="312" mass="33874">MRIVFVGAVESSKIALEALIRAKRTPALVITLPPEAAGRHSDFVDLGEIGRAAGSAIHYTTDINSQATLEAVAAAAPELSLVIGWSQVCRRPFRDVARAGTVGFHPAALPRLRGRGVIPWTILRGEERTGSTLFWLDDGIDSGPILLQRQFPVAPDETARSLYTRHTENLAEMIVEAAAQVEAGNAARIGQNEAEASYCAKRTAQDGRIDWHDPAASILRLIRAVGDPYPGAFTFYKGQKIRIDTATPVENSRQYIGLRGQIQAHTERGFIVLCGDGECIEVHAWKWISDRRPPVHGKLGGSDLVQASAQNT</sequence>
<proteinExistence type="predicted"/>
<dbReference type="SUPFAM" id="SSF50486">
    <property type="entry name" value="FMT C-terminal domain-like"/>
    <property type="match status" value="1"/>
</dbReference>
<dbReference type="PANTHER" id="PTHR11138:SF5">
    <property type="entry name" value="METHIONYL-TRNA FORMYLTRANSFERASE, MITOCHONDRIAL"/>
    <property type="match status" value="1"/>
</dbReference>
<keyword evidence="3" id="KW-0808">Transferase</keyword>
<dbReference type="AlphaFoldDB" id="A0A2J0Z7M9"/>
<reference evidence="3 4" key="1">
    <citation type="submission" date="2017-06" db="EMBL/GenBank/DDBJ databases">
        <title>Ensifer strains isolated from leguminous trees and herbs display diverse denitrification phenotypes with some acting as strong N2O sinks.</title>
        <authorList>
            <person name="Woliy K."/>
            <person name="Mania D."/>
            <person name="Bakken L.R."/>
            <person name="Frostegard A."/>
        </authorList>
    </citation>
    <scope>NUCLEOTIDE SEQUENCE [LARGE SCALE GENOMIC DNA]</scope>
    <source>
        <strain evidence="3 4">AC50a</strain>
    </source>
</reference>